<evidence type="ECO:0000259" key="9">
    <source>
        <dbReference type="PROSITE" id="PS51635"/>
    </source>
</evidence>
<evidence type="ECO:0000256" key="3">
    <source>
        <dbReference type="ARBA" id="ARBA00022963"/>
    </source>
</evidence>
<dbReference type="Proteomes" id="UP000036987">
    <property type="component" value="Unassembled WGS sequence"/>
</dbReference>
<evidence type="ECO:0000256" key="8">
    <source>
        <dbReference type="SAM" id="Phobius"/>
    </source>
</evidence>
<dbReference type="EMBL" id="LFYR01000874">
    <property type="protein sequence ID" value="KMZ67918.1"/>
    <property type="molecule type" value="Genomic_DNA"/>
</dbReference>
<feature type="domain" description="PNPLA" evidence="9">
    <location>
        <begin position="35"/>
        <end position="229"/>
    </location>
</feature>
<sequence length="410" mass="44436">MDLSRLTLEIFSKLEQKWLSEPIYSPASKPKTRILTIDGGMERDGMVAAEALVHLETQIKVQTGNPNARITDHFHLIAGTGLGGVLALLLTAPLLSATEARDFLMSNLANLFRRDNAGRFFRLQRSGSFSGKSFSKTLRAVFNNMTLRDTCKPVLVPCYDLNSSAPFVFSRADASQSLSFDFDLVDVCRATSASPGVFKPCGVVSVDKKTRCVGLSGGLVMNNPAAAAITHVMHNKRDFPDVGGVEDLALLSIGNGRDKSDGGDFVGCIKSNLAMEIVFRGVSDTVDQILTNAFSWNPTNYIRIQTNGLTTEEGASKAIDEKRRGGETPEELRKSGERMLSEIGVESLPFGGKRLLKETNGERIETFVRGLVVASTRIVANSVEPLLLLPPPSPSWEEVNSGVTLLADGR</sequence>
<dbReference type="OrthoDB" id="630895at2759"/>
<dbReference type="GO" id="GO:0016787">
    <property type="term" value="F:hydrolase activity"/>
    <property type="evidence" value="ECO:0007669"/>
    <property type="project" value="UniProtKB-KW"/>
</dbReference>
<evidence type="ECO:0000256" key="2">
    <source>
        <dbReference type="ARBA" id="ARBA00022801"/>
    </source>
</evidence>
<feature type="transmembrane region" description="Helical" evidence="8">
    <location>
        <begin position="74"/>
        <end position="95"/>
    </location>
</feature>
<keyword evidence="11" id="KW-1185">Reference proteome</keyword>
<name>A0A0K9PFS0_ZOSMR</name>
<dbReference type="InterPro" id="IPR002641">
    <property type="entry name" value="PNPLA_dom"/>
</dbReference>
<comment type="domain">
    <text evidence="7">The nitrogen atoms of the two glycine residues in the GGXR motif define the oxyanion hole, and stabilize the oxyanion that forms during the nucleophilic attack by the catalytic serine during substrate cleavage.</text>
</comment>
<comment type="function">
    <text evidence="5">Possesses non-specific lipolytic acyl hydrolase (LAH) activity. Hydrolyzes phospholipids as well as galactolipids. May play a role in disease resistance.</text>
</comment>
<dbReference type="Pfam" id="PF01734">
    <property type="entry name" value="Patatin"/>
    <property type="match status" value="1"/>
</dbReference>
<dbReference type="STRING" id="29655.A0A0K9PFS0"/>
<evidence type="ECO:0000256" key="4">
    <source>
        <dbReference type="ARBA" id="ARBA00023098"/>
    </source>
</evidence>
<evidence type="ECO:0000256" key="6">
    <source>
        <dbReference type="PROSITE-ProRule" id="PRU01161"/>
    </source>
</evidence>
<keyword evidence="8" id="KW-0472">Membrane</keyword>
<dbReference type="Gene3D" id="3.40.1090.10">
    <property type="entry name" value="Cytosolic phospholipase A2 catalytic domain"/>
    <property type="match status" value="1"/>
</dbReference>
<dbReference type="EC" id="3.1.1.-" evidence="7"/>
<dbReference type="AlphaFoldDB" id="A0A0K9PFS0"/>
<gene>
    <name evidence="10" type="ORF">ZOSMA_252G00190</name>
</gene>
<dbReference type="InterPro" id="IPR016035">
    <property type="entry name" value="Acyl_Trfase/lysoPLipase"/>
</dbReference>
<evidence type="ECO:0000313" key="10">
    <source>
        <dbReference type="EMBL" id="KMZ67918.1"/>
    </source>
</evidence>
<comment type="similarity">
    <text evidence="1 7">Belongs to the patatin family.</text>
</comment>
<evidence type="ECO:0000256" key="7">
    <source>
        <dbReference type="RuleBase" id="RU361262"/>
    </source>
</evidence>
<dbReference type="GO" id="GO:0016042">
    <property type="term" value="P:lipid catabolic process"/>
    <property type="evidence" value="ECO:0007669"/>
    <property type="project" value="UniProtKB-KW"/>
</dbReference>
<dbReference type="SUPFAM" id="SSF52151">
    <property type="entry name" value="FabD/lysophospholipase-like"/>
    <property type="match status" value="1"/>
</dbReference>
<dbReference type="PANTHER" id="PTHR32241:SF13">
    <property type="entry name" value="INACTIVE PATATIN-LIKE PROTEIN 9-RELATED"/>
    <property type="match status" value="1"/>
</dbReference>
<keyword evidence="2 7" id="KW-0378">Hydrolase</keyword>
<dbReference type="PANTHER" id="PTHR32241">
    <property type="entry name" value="PATATIN-LIKE PROTEIN 6"/>
    <property type="match status" value="1"/>
</dbReference>
<evidence type="ECO:0000256" key="1">
    <source>
        <dbReference type="ARBA" id="ARBA00010240"/>
    </source>
</evidence>
<keyword evidence="3 7" id="KW-0442">Lipid degradation</keyword>
<keyword evidence="8" id="KW-1133">Transmembrane helix</keyword>
<reference evidence="11" key="1">
    <citation type="journal article" date="2016" name="Nature">
        <title>The genome of the seagrass Zostera marina reveals angiosperm adaptation to the sea.</title>
        <authorList>
            <person name="Olsen J.L."/>
            <person name="Rouze P."/>
            <person name="Verhelst B."/>
            <person name="Lin Y.-C."/>
            <person name="Bayer T."/>
            <person name="Collen J."/>
            <person name="Dattolo E."/>
            <person name="De Paoli E."/>
            <person name="Dittami S."/>
            <person name="Maumus F."/>
            <person name="Michel G."/>
            <person name="Kersting A."/>
            <person name="Lauritano C."/>
            <person name="Lohaus R."/>
            <person name="Toepel M."/>
            <person name="Tonon T."/>
            <person name="Vanneste K."/>
            <person name="Amirebrahimi M."/>
            <person name="Brakel J."/>
            <person name="Bostroem C."/>
            <person name="Chovatia M."/>
            <person name="Grimwood J."/>
            <person name="Jenkins J.W."/>
            <person name="Jueterbock A."/>
            <person name="Mraz A."/>
            <person name="Stam W.T."/>
            <person name="Tice H."/>
            <person name="Bornberg-Bauer E."/>
            <person name="Green P.J."/>
            <person name="Pearson G.A."/>
            <person name="Procaccini G."/>
            <person name="Duarte C.M."/>
            <person name="Schmutz J."/>
            <person name="Reusch T.B.H."/>
            <person name="Van de Peer Y."/>
        </authorList>
    </citation>
    <scope>NUCLEOTIDE SEQUENCE [LARGE SCALE GENOMIC DNA]</scope>
    <source>
        <strain evidence="11">cv. Finnish</strain>
    </source>
</reference>
<proteinExistence type="inferred from homology"/>
<accession>A0A0K9PFS0</accession>
<dbReference type="PROSITE" id="PS51635">
    <property type="entry name" value="PNPLA"/>
    <property type="match status" value="1"/>
</dbReference>
<keyword evidence="8" id="KW-0812">Transmembrane</keyword>
<comment type="caution">
    <text evidence="10">The sequence shown here is derived from an EMBL/GenBank/DDBJ whole genome shotgun (WGS) entry which is preliminary data.</text>
</comment>
<comment type="caution">
    <text evidence="6">Lacks conserved residue(s) required for the propagation of feature annotation.</text>
</comment>
<comment type="function">
    <text evidence="7">Lipolytic acyl hydrolase (LAH).</text>
</comment>
<organism evidence="10 11">
    <name type="scientific">Zostera marina</name>
    <name type="common">Eelgrass</name>
    <dbReference type="NCBI Taxonomy" id="29655"/>
    <lineage>
        <taxon>Eukaryota</taxon>
        <taxon>Viridiplantae</taxon>
        <taxon>Streptophyta</taxon>
        <taxon>Embryophyta</taxon>
        <taxon>Tracheophyta</taxon>
        <taxon>Spermatophyta</taxon>
        <taxon>Magnoliopsida</taxon>
        <taxon>Liliopsida</taxon>
        <taxon>Zosteraceae</taxon>
        <taxon>Zostera</taxon>
    </lineage>
</organism>
<dbReference type="OMA" id="SYDFDLW"/>
<protein>
    <recommendedName>
        <fullName evidence="7">Patatin</fullName>
        <ecNumber evidence="7">3.1.1.-</ecNumber>
    </recommendedName>
</protein>
<evidence type="ECO:0000313" key="11">
    <source>
        <dbReference type="Proteomes" id="UP000036987"/>
    </source>
</evidence>
<evidence type="ECO:0000256" key="5">
    <source>
        <dbReference type="ARBA" id="ARBA00025642"/>
    </source>
</evidence>
<keyword evidence="4 7" id="KW-0443">Lipid metabolism</keyword>